<reference evidence="2 3" key="1">
    <citation type="submission" date="2020-04" db="EMBL/GenBank/DDBJ databases">
        <title>MicrobeNet Type strains.</title>
        <authorList>
            <person name="Nicholson A.C."/>
        </authorList>
    </citation>
    <scope>NUCLEOTIDE SEQUENCE [LARGE SCALE GENOMIC DNA]</scope>
    <source>
        <strain evidence="2 3">DSM 44445</strain>
    </source>
</reference>
<proteinExistence type="predicted"/>
<dbReference type="Proteomes" id="UP000523447">
    <property type="component" value="Unassembled WGS sequence"/>
</dbReference>
<dbReference type="EMBL" id="JAAXPE010000011">
    <property type="protein sequence ID" value="NKY86635.1"/>
    <property type="molecule type" value="Genomic_DNA"/>
</dbReference>
<sequence>MRTEIRIVARAGALPGLAATGALAARRTGPDTVHLIGAAATPLGGDEVEIEVVVESGARLVLRSVAATIALPGRHTQFSSARWYFDVAPGAELDVDPEPTVVAGGAEHRSTTEMRVAAGARVRVRERVQIGRSGEDHGFWCGDLIADADARPLIRHRLELGGSAATDDRLAAPRALCSELRYPDGRPAGTTGLAGATLPLAAGGTLSTWTGARLPGGI</sequence>
<evidence type="ECO:0000313" key="3">
    <source>
        <dbReference type="Proteomes" id="UP000523447"/>
    </source>
</evidence>
<comment type="caution">
    <text evidence="2">The sequence shown here is derived from an EMBL/GenBank/DDBJ whole genome shotgun (WGS) entry which is preliminary data.</text>
</comment>
<dbReference type="Pfam" id="PF01774">
    <property type="entry name" value="UreD"/>
    <property type="match status" value="1"/>
</dbReference>
<keyword evidence="3" id="KW-1185">Reference proteome</keyword>
<keyword evidence="1" id="KW-0143">Chaperone</keyword>
<protein>
    <submittedName>
        <fullName evidence="2">Urease accessory protein UreD</fullName>
    </submittedName>
</protein>
<gene>
    <name evidence="2" type="ORF">HGA07_13455</name>
</gene>
<name>A0A7X6LZB7_9NOCA</name>
<dbReference type="GO" id="GO:0016151">
    <property type="term" value="F:nickel cation binding"/>
    <property type="evidence" value="ECO:0007669"/>
    <property type="project" value="InterPro"/>
</dbReference>
<organism evidence="2 3">
    <name type="scientific">Nocardia veterana</name>
    <dbReference type="NCBI Taxonomy" id="132249"/>
    <lineage>
        <taxon>Bacteria</taxon>
        <taxon>Bacillati</taxon>
        <taxon>Actinomycetota</taxon>
        <taxon>Actinomycetes</taxon>
        <taxon>Mycobacteriales</taxon>
        <taxon>Nocardiaceae</taxon>
        <taxon>Nocardia</taxon>
    </lineage>
</organism>
<dbReference type="AlphaFoldDB" id="A0A7X6LZB7"/>
<evidence type="ECO:0000313" key="2">
    <source>
        <dbReference type="EMBL" id="NKY86635.1"/>
    </source>
</evidence>
<dbReference type="RefSeq" id="WP_040719131.1">
    <property type="nucleotide sequence ID" value="NZ_CAWPHS010000003.1"/>
</dbReference>
<dbReference type="InterPro" id="IPR002669">
    <property type="entry name" value="UreD"/>
</dbReference>
<evidence type="ECO:0000256" key="1">
    <source>
        <dbReference type="ARBA" id="ARBA00023186"/>
    </source>
</evidence>
<accession>A0A7X6LZB7</accession>